<name>A0A2S4PL80_9PEZI</name>
<comment type="caution">
    <text evidence="1">The sequence shown here is derived from an EMBL/GenBank/DDBJ whole genome shotgun (WGS) entry which is preliminary data.</text>
</comment>
<dbReference type="Proteomes" id="UP000237438">
    <property type="component" value="Unassembled WGS sequence"/>
</dbReference>
<dbReference type="EMBL" id="PEDP01002242">
    <property type="protein sequence ID" value="POS82805.1"/>
    <property type="molecule type" value="Genomic_DNA"/>
</dbReference>
<proteinExistence type="predicted"/>
<feature type="non-terminal residue" evidence="1">
    <location>
        <position position="481"/>
    </location>
</feature>
<accession>A0A2S4PL80</accession>
<evidence type="ECO:0000313" key="2">
    <source>
        <dbReference type="Proteomes" id="UP000237438"/>
    </source>
</evidence>
<gene>
    <name evidence="1" type="ORF">EPUL_005136</name>
</gene>
<evidence type="ECO:0000313" key="1">
    <source>
        <dbReference type="EMBL" id="POS82805.1"/>
    </source>
</evidence>
<sequence>MADNDSDVDMLLPTTLRHTAQIRRYNSKTLYSPGDPFISSDINPSKKINGSISKFTYGVFDDALVDISEREKIVEEYARALDEATSCVQKLGLDLDRNENEQMGLSQSIYATSQVTARGKKLSHADATKIYLPRITEANLSQKPNQSFPNHTPYVRKIDKRIFIWLLEENPSRNHHVHAIKSALTNNLEIAQDSIKTFQKVKTKTGLAFVSTNENHAEYIIGKTEAIMAISAGKVEKAEEWHTYLVDHVSRRLTLLEDYNWKVTELRAREEVQFITRPTPTRINWSRKTLENQLPIGTLIVSFKQATRPFRLFGTSSLARKLTKTSKLSHCTTYWGFHDSRLCNHEQRFPCAGLRPPPTQAQFKLIPDAIPHFSAGVKEISPHIELLPEDTEKLAQTIIRSIQVNMERFFALKIQHRQGTKWWAMNAGKRHRPIEWPGAEEISQGAELENYQTKIQLNETIDMAEIEHCLLNTANTAPGTD</sequence>
<keyword evidence="2" id="KW-1185">Reference proteome</keyword>
<dbReference type="OrthoDB" id="3561817at2759"/>
<reference evidence="1 2" key="1">
    <citation type="submission" date="2017-10" db="EMBL/GenBank/DDBJ databases">
        <title>Development of genomic resources for the powdery mildew, Erysiphe pulchra.</title>
        <authorList>
            <person name="Wadl P.A."/>
            <person name="Mack B.M."/>
            <person name="Moore G."/>
            <person name="Beltz S.B."/>
        </authorList>
    </citation>
    <scope>NUCLEOTIDE SEQUENCE [LARGE SCALE GENOMIC DNA]</scope>
    <source>
        <strain evidence="1">Cflorida</strain>
    </source>
</reference>
<dbReference type="AlphaFoldDB" id="A0A2S4PL80"/>
<organism evidence="1 2">
    <name type="scientific">Erysiphe pulchra</name>
    <dbReference type="NCBI Taxonomy" id="225359"/>
    <lineage>
        <taxon>Eukaryota</taxon>
        <taxon>Fungi</taxon>
        <taxon>Dikarya</taxon>
        <taxon>Ascomycota</taxon>
        <taxon>Pezizomycotina</taxon>
        <taxon>Leotiomycetes</taxon>
        <taxon>Erysiphales</taxon>
        <taxon>Erysiphaceae</taxon>
        <taxon>Erysiphe</taxon>
    </lineage>
</organism>
<protein>
    <submittedName>
        <fullName evidence="1">Uncharacterized protein</fullName>
    </submittedName>
</protein>